<keyword evidence="6 10" id="KW-0560">Oxidoreductase</keyword>
<keyword evidence="4" id="KW-0285">Flavoprotein</keyword>
<gene>
    <name evidence="10" type="ORF">HNQ08_000172</name>
</gene>
<evidence type="ECO:0000313" key="10">
    <source>
        <dbReference type="EMBL" id="MBB5361101.1"/>
    </source>
</evidence>
<comment type="cofactor">
    <cofactor evidence="1">
        <name>FMN</name>
        <dbReference type="ChEBI" id="CHEBI:58210"/>
    </cofactor>
</comment>
<keyword evidence="7 10" id="KW-0503">Monooxygenase</keyword>
<dbReference type="RefSeq" id="WP_184127131.1">
    <property type="nucleotide sequence ID" value="NZ_JACHFL010000001.1"/>
</dbReference>
<evidence type="ECO:0000256" key="6">
    <source>
        <dbReference type="ARBA" id="ARBA00023002"/>
    </source>
</evidence>
<protein>
    <recommendedName>
        <fullName evidence="8">Propionate 3-nitronate monooxygenase</fullName>
    </recommendedName>
</protein>
<evidence type="ECO:0000256" key="9">
    <source>
        <dbReference type="ARBA" id="ARBA00049401"/>
    </source>
</evidence>
<dbReference type="EMBL" id="JACHFL010000001">
    <property type="protein sequence ID" value="MBB5361101.1"/>
    <property type="molecule type" value="Genomic_DNA"/>
</dbReference>
<dbReference type="InterPro" id="IPR013785">
    <property type="entry name" value="Aldolase_TIM"/>
</dbReference>
<reference evidence="10 11" key="1">
    <citation type="submission" date="2020-08" db="EMBL/GenBank/DDBJ databases">
        <title>Genomic Encyclopedia of Type Strains, Phase IV (KMG-IV): sequencing the most valuable type-strain genomes for metagenomic binning, comparative biology and taxonomic classification.</title>
        <authorList>
            <person name="Goeker M."/>
        </authorList>
    </citation>
    <scope>NUCLEOTIDE SEQUENCE [LARGE SCALE GENOMIC DNA]</scope>
    <source>
        <strain evidence="10 11">DSM 27939</strain>
    </source>
</reference>
<dbReference type="GO" id="GO:0018580">
    <property type="term" value="F:nitronate monooxygenase activity"/>
    <property type="evidence" value="ECO:0007669"/>
    <property type="project" value="InterPro"/>
</dbReference>
<name>A0A7W8JQ14_9DEIO</name>
<keyword evidence="3" id="KW-0216">Detoxification</keyword>
<evidence type="ECO:0000256" key="5">
    <source>
        <dbReference type="ARBA" id="ARBA00022643"/>
    </source>
</evidence>
<evidence type="ECO:0000313" key="11">
    <source>
        <dbReference type="Proteomes" id="UP000552709"/>
    </source>
</evidence>
<proteinExistence type="inferred from homology"/>
<keyword evidence="5" id="KW-0288">FMN</keyword>
<dbReference type="PANTHER" id="PTHR42747">
    <property type="entry name" value="NITRONATE MONOOXYGENASE-RELATED"/>
    <property type="match status" value="1"/>
</dbReference>
<dbReference type="SUPFAM" id="SSF51412">
    <property type="entry name" value="Inosine monophosphate dehydrogenase (IMPDH)"/>
    <property type="match status" value="1"/>
</dbReference>
<organism evidence="10 11">
    <name type="scientific">Deinococcus humi</name>
    <dbReference type="NCBI Taxonomy" id="662880"/>
    <lineage>
        <taxon>Bacteria</taxon>
        <taxon>Thermotogati</taxon>
        <taxon>Deinococcota</taxon>
        <taxon>Deinococci</taxon>
        <taxon>Deinococcales</taxon>
        <taxon>Deinococcaceae</taxon>
        <taxon>Deinococcus</taxon>
    </lineage>
</organism>
<dbReference type="PANTHER" id="PTHR42747:SF3">
    <property type="entry name" value="NITRONATE MONOOXYGENASE-RELATED"/>
    <property type="match status" value="1"/>
</dbReference>
<dbReference type="Gene3D" id="3.20.20.70">
    <property type="entry name" value="Aldolase class I"/>
    <property type="match status" value="1"/>
</dbReference>
<sequence>MPSLMQSLNLRVPIILAPMAGGVSTPELVAAVSDAGGLGSLGAAYLTPAQILEAGAAVRRLTGQPFAVNLFAPQPAVDPTPLEVERAIAELAPFHADLALPPPTLTAQGEPDFRAQLEAVLEVCPAVLSFTFGRLEPRDLDALRTRGILAIGTATGLEEARQLEADGVDAIVLQGGTAGGHRGGWLEDELADTLALTRVVASHSRVPLIAAGGLMTAPDVRAALQAGASLAQCGTAFLRAAEAGTSAPYRAALAAARAGDTVLTRAFSGRTARGLQNAVTQGVTQPLPYPHQNALTRPMRAAGARVGRAEVLSLWAGEGVAQGQEGPAAQILAGLWP</sequence>
<evidence type="ECO:0000256" key="8">
    <source>
        <dbReference type="ARBA" id="ARBA00031155"/>
    </source>
</evidence>
<comment type="caution">
    <text evidence="10">The sequence shown here is derived from an EMBL/GenBank/DDBJ whole genome shotgun (WGS) entry which is preliminary data.</text>
</comment>
<evidence type="ECO:0000256" key="7">
    <source>
        <dbReference type="ARBA" id="ARBA00023033"/>
    </source>
</evidence>
<dbReference type="Pfam" id="PF03060">
    <property type="entry name" value="NMO"/>
    <property type="match status" value="1"/>
</dbReference>
<dbReference type="Proteomes" id="UP000552709">
    <property type="component" value="Unassembled WGS sequence"/>
</dbReference>
<dbReference type="AlphaFoldDB" id="A0A7W8JQ14"/>
<comment type="catalytic activity">
    <reaction evidence="9">
        <text>3 propionate 3-nitronate + 3 O2 + H2O = 3 3-oxopropanoate + 2 nitrate + nitrite + H2O2 + 3 H(+)</text>
        <dbReference type="Rhea" id="RHEA:57332"/>
        <dbReference type="ChEBI" id="CHEBI:15377"/>
        <dbReference type="ChEBI" id="CHEBI:15378"/>
        <dbReference type="ChEBI" id="CHEBI:15379"/>
        <dbReference type="ChEBI" id="CHEBI:16240"/>
        <dbReference type="ChEBI" id="CHEBI:16301"/>
        <dbReference type="ChEBI" id="CHEBI:17632"/>
        <dbReference type="ChEBI" id="CHEBI:33190"/>
        <dbReference type="ChEBI" id="CHEBI:136067"/>
    </reaction>
</comment>
<comment type="similarity">
    <text evidence="2">Belongs to the nitronate monooxygenase family. NMO class I subfamily.</text>
</comment>
<evidence type="ECO:0000256" key="1">
    <source>
        <dbReference type="ARBA" id="ARBA00001917"/>
    </source>
</evidence>
<evidence type="ECO:0000256" key="3">
    <source>
        <dbReference type="ARBA" id="ARBA00022575"/>
    </source>
</evidence>
<dbReference type="CDD" id="cd04730">
    <property type="entry name" value="NPD_like"/>
    <property type="match status" value="1"/>
</dbReference>
<accession>A0A7W8JQ14</accession>
<dbReference type="InterPro" id="IPR004136">
    <property type="entry name" value="NMO"/>
</dbReference>
<dbReference type="GO" id="GO:0009636">
    <property type="term" value="P:response to toxic substance"/>
    <property type="evidence" value="ECO:0007669"/>
    <property type="project" value="UniProtKB-KW"/>
</dbReference>
<evidence type="ECO:0000256" key="2">
    <source>
        <dbReference type="ARBA" id="ARBA00009881"/>
    </source>
</evidence>
<evidence type="ECO:0000256" key="4">
    <source>
        <dbReference type="ARBA" id="ARBA00022630"/>
    </source>
</evidence>
<keyword evidence="11" id="KW-1185">Reference proteome</keyword>